<evidence type="ECO:0000313" key="1">
    <source>
        <dbReference type="EMBL" id="PWK59299.1"/>
    </source>
</evidence>
<organism evidence="1 2">
    <name type="scientific">Roseicyclus mahoneyensis</name>
    <dbReference type="NCBI Taxonomy" id="164332"/>
    <lineage>
        <taxon>Bacteria</taxon>
        <taxon>Pseudomonadati</taxon>
        <taxon>Pseudomonadota</taxon>
        <taxon>Alphaproteobacteria</taxon>
        <taxon>Rhodobacterales</taxon>
        <taxon>Roseobacteraceae</taxon>
        <taxon>Roseicyclus</taxon>
    </lineage>
</organism>
<sequence length="113" mass="12217">MARSTPERATLTQDWQASYTPALSVARGQRLASHHTDPDNPGWRWTTNAEGLGGWLPEGLVVDGCATADFDSTELTIAAGTPVVRLLRLNGWSLCETPQGTTGWLPDSHLMSL</sequence>
<accession>A0A316GE73</accession>
<dbReference type="EMBL" id="QGGW01000008">
    <property type="protein sequence ID" value="PWK59299.1"/>
    <property type="molecule type" value="Genomic_DNA"/>
</dbReference>
<evidence type="ECO:0000313" key="2">
    <source>
        <dbReference type="Proteomes" id="UP000245708"/>
    </source>
</evidence>
<dbReference type="AlphaFoldDB" id="A0A316GE73"/>
<dbReference type="InterPro" id="IPR036028">
    <property type="entry name" value="SH3-like_dom_sf"/>
</dbReference>
<comment type="caution">
    <text evidence="1">The sequence shown here is derived from an EMBL/GenBank/DDBJ whole genome shotgun (WGS) entry which is preliminary data.</text>
</comment>
<reference evidence="1 2" key="1">
    <citation type="submission" date="2018-05" db="EMBL/GenBank/DDBJ databases">
        <title>Genomic Encyclopedia of Type Strains, Phase IV (KMG-IV): sequencing the most valuable type-strain genomes for metagenomic binning, comparative biology and taxonomic classification.</title>
        <authorList>
            <person name="Goeker M."/>
        </authorList>
    </citation>
    <scope>NUCLEOTIDE SEQUENCE [LARGE SCALE GENOMIC DNA]</scope>
    <source>
        <strain evidence="1 2">DSM 16097</strain>
    </source>
</reference>
<dbReference type="RefSeq" id="WP_109669657.1">
    <property type="nucleotide sequence ID" value="NZ_QGGW01000008.1"/>
</dbReference>
<protein>
    <recommendedName>
        <fullName evidence="3">Variant SH3 domain-containing protein</fullName>
    </recommendedName>
</protein>
<dbReference type="OrthoDB" id="1030757at2"/>
<name>A0A316GE73_9RHOB</name>
<keyword evidence="2" id="KW-1185">Reference proteome</keyword>
<dbReference type="SUPFAM" id="SSF50044">
    <property type="entry name" value="SH3-domain"/>
    <property type="match status" value="2"/>
</dbReference>
<proteinExistence type="predicted"/>
<evidence type="ECO:0008006" key="3">
    <source>
        <dbReference type="Google" id="ProtNLM"/>
    </source>
</evidence>
<gene>
    <name evidence="1" type="ORF">C7455_10867</name>
</gene>
<dbReference type="Proteomes" id="UP000245708">
    <property type="component" value="Unassembled WGS sequence"/>
</dbReference>